<keyword evidence="4" id="KW-0227">DNA damage</keyword>
<dbReference type="GO" id="GO:0003677">
    <property type="term" value="F:DNA binding"/>
    <property type="evidence" value="ECO:0007669"/>
    <property type="project" value="UniProtKB-KW"/>
</dbReference>
<evidence type="ECO:0000259" key="17">
    <source>
        <dbReference type="PROSITE" id="PS51198"/>
    </source>
</evidence>
<evidence type="ECO:0000256" key="13">
    <source>
        <dbReference type="ARBA" id="ARBA00034808"/>
    </source>
</evidence>
<keyword evidence="11" id="KW-0413">Isomerase</keyword>
<evidence type="ECO:0000313" key="20">
    <source>
        <dbReference type="Proteomes" id="UP000568050"/>
    </source>
</evidence>
<dbReference type="InterPro" id="IPR000212">
    <property type="entry name" value="DNA_helicase_UvrD/REP"/>
</dbReference>
<evidence type="ECO:0000256" key="5">
    <source>
        <dbReference type="ARBA" id="ARBA00022801"/>
    </source>
</evidence>
<dbReference type="SUPFAM" id="SSF52980">
    <property type="entry name" value="Restriction endonuclease-like"/>
    <property type="match status" value="1"/>
</dbReference>
<evidence type="ECO:0000256" key="4">
    <source>
        <dbReference type="ARBA" id="ARBA00022763"/>
    </source>
</evidence>
<evidence type="ECO:0000256" key="8">
    <source>
        <dbReference type="ARBA" id="ARBA00022840"/>
    </source>
</evidence>
<evidence type="ECO:0000256" key="1">
    <source>
        <dbReference type="ARBA" id="ARBA00009922"/>
    </source>
</evidence>
<dbReference type="InterPro" id="IPR013986">
    <property type="entry name" value="DExx_box_DNA_helicase_dom_sf"/>
</dbReference>
<evidence type="ECO:0000256" key="7">
    <source>
        <dbReference type="ARBA" id="ARBA00022839"/>
    </source>
</evidence>
<dbReference type="GO" id="GO:0005829">
    <property type="term" value="C:cytosol"/>
    <property type="evidence" value="ECO:0007669"/>
    <property type="project" value="TreeGrafter"/>
</dbReference>
<evidence type="ECO:0000256" key="11">
    <source>
        <dbReference type="ARBA" id="ARBA00023235"/>
    </source>
</evidence>
<comment type="catalytic activity">
    <reaction evidence="14">
        <text>ATP + H2O = ADP + phosphate + H(+)</text>
        <dbReference type="Rhea" id="RHEA:13065"/>
        <dbReference type="ChEBI" id="CHEBI:15377"/>
        <dbReference type="ChEBI" id="CHEBI:15378"/>
        <dbReference type="ChEBI" id="CHEBI:30616"/>
        <dbReference type="ChEBI" id="CHEBI:43474"/>
        <dbReference type="ChEBI" id="CHEBI:456216"/>
        <dbReference type="EC" id="5.6.2.4"/>
    </reaction>
</comment>
<dbReference type="Gene3D" id="1.10.10.160">
    <property type="match status" value="1"/>
</dbReference>
<feature type="binding site" evidence="15">
    <location>
        <begin position="39"/>
        <end position="46"/>
    </location>
    <ligand>
        <name>ATP</name>
        <dbReference type="ChEBI" id="CHEBI:30616"/>
    </ligand>
</feature>
<dbReference type="Gene3D" id="3.40.50.300">
    <property type="entry name" value="P-loop containing nucleotide triphosphate hydrolases"/>
    <property type="match status" value="3"/>
</dbReference>
<dbReference type="GO" id="GO:0033202">
    <property type="term" value="C:DNA helicase complex"/>
    <property type="evidence" value="ECO:0007669"/>
    <property type="project" value="TreeGrafter"/>
</dbReference>
<dbReference type="InterPro" id="IPR038726">
    <property type="entry name" value="PDDEXK_AddAB-type"/>
</dbReference>
<dbReference type="GO" id="GO:0000725">
    <property type="term" value="P:recombinational repair"/>
    <property type="evidence" value="ECO:0007669"/>
    <property type="project" value="TreeGrafter"/>
</dbReference>
<keyword evidence="8 15" id="KW-0067">ATP-binding</keyword>
<evidence type="ECO:0000256" key="10">
    <source>
        <dbReference type="ARBA" id="ARBA00023204"/>
    </source>
</evidence>
<keyword evidence="20" id="KW-1185">Reference proteome</keyword>
<dbReference type="InterPro" id="IPR014016">
    <property type="entry name" value="UvrD-like_ATP-bd"/>
</dbReference>
<comment type="caution">
    <text evidence="19">The sequence shown here is derived from an EMBL/GenBank/DDBJ whole genome shotgun (WGS) entry which is preliminary data.</text>
</comment>
<dbReference type="InterPro" id="IPR027417">
    <property type="entry name" value="P-loop_NTPase"/>
</dbReference>
<keyword evidence="10" id="KW-0234">DNA repair</keyword>
<dbReference type="EMBL" id="JACHWP010000001">
    <property type="protein sequence ID" value="MBB3022766.1"/>
    <property type="molecule type" value="Genomic_DNA"/>
</dbReference>
<proteinExistence type="inferred from homology"/>
<comment type="similarity">
    <text evidence="1">Belongs to the helicase family. UvrD subfamily.</text>
</comment>
<reference evidence="19 20" key="1">
    <citation type="submission" date="2020-08" db="EMBL/GenBank/DDBJ databases">
        <title>Sequencing the genomes of 1000 actinobacteria strains.</title>
        <authorList>
            <person name="Klenk H.-P."/>
        </authorList>
    </citation>
    <scope>NUCLEOTIDE SEQUENCE [LARGE SCALE GENOMIC DNA]</scope>
    <source>
        <strain evidence="19 20">DSM 23040</strain>
    </source>
</reference>
<dbReference type="RefSeq" id="WP_183375062.1">
    <property type="nucleotide sequence ID" value="NZ_JACHWP010000001.1"/>
</dbReference>
<dbReference type="AlphaFoldDB" id="A0A839R235"/>
<dbReference type="InterPro" id="IPR011604">
    <property type="entry name" value="PDDEXK-like_dom_sf"/>
</dbReference>
<protein>
    <recommendedName>
        <fullName evidence="13">DNA 3'-5' helicase</fullName>
        <ecNumber evidence="13">5.6.2.4</ecNumber>
    </recommendedName>
</protein>
<evidence type="ECO:0000256" key="3">
    <source>
        <dbReference type="ARBA" id="ARBA00022741"/>
    </source>
</evidence>
<keyword evidence="9" id="KW-0238">DNA-binding</keyword>
<evidence type="ECO:0000256" key="15">
    <source>
        <dbReference type="PROSITE-ProRule" id="PRU00560"/>
    </source>
</evidence>
<dbReference type="GO" id="GO:0004527">
    <property type="term" value="F:exonuclease activity"/>
    <property type="evidence" value="ECO:0007669"/>
    <property type="project" value="UniProtKB-KW"/>
</dbReference>
<keyword evidence="3 15" id="KW-0547">Nucleotide-binding</keyword>
<dbReference type="InterPro" id="IPR011335">
    <property type="entry name" value="Restrct_endonuc-II-like"/>
</dbReference>
<dbReference type="PROSITE" id="PS51198">
    <property type="entry name" value="UVRD_HELICASE_ATP_BIND"/>
    <property type="match status" value="1"/>
</dbReference>
<feature type="domain" description="UvrD-like helicase ATP-binding" evidence="17">
    <location>
        <begin position="18"/>
        <end position="313"/>
    </location>
</feature>
<keyword evidence="7" id="KW-0269">Exonuclease</keyword>
<keyword evidence="6 15" id="KW-0347">Helicase</keyword>
<dbReference type="GO" id="GO:0005524">
    <property type="term" value="F:ATP binding"/>
    <property type="evidence" value="ECO:0007669"/>
    <property type="project" value="UniProtKB-UniRule"/>
</dbReference>
<keyword evidence="5 15" id="KW-0378">Hydrolase</keyword>
<dbReference type="Pfam" id="PF12705">
    <property type="entry name" value="PDDEXK_1"/>
    <property type="match status" value="1"/>
</dbReference>
<dbReference type="GO" id="GO:0043138">
    <property type="term" value="F:3'-5' DNA helicase activity"/>
    <property type="evidence" value="ECO:0007669"/>
    <property type="project" value="UniProtKB-EC"/>
</dbReference>
<dbReference type="EC" id="5.6.2.4" evidence="13"/>
<dbReference type="PANTHER" id="PTHR11070:SF59">
    <property type="entry name" value="DNA 3'-5' HELICASE"/>
    <property type="match status" value="1"/>
</dbReference>
<evidence type="ECO:0000256" key="6">
    <source>
        <dbReference type="ARBA" id="ARBA00022806"/>
    </source>
</evidence>
<comment type="catalytic activity">
    <reaction evidence="12">
        <text>Couples ATP hydrolysis with the unwinding of duplex DNA by translocating in the 3'-5' direction.</text>
        <dbReference type="EC" id="5.6.2.4"/>
    </reaction>
</comment>
<gene>
    <name evidence="19" type="ORF">FHX50_001014</name>
</gene>
<keyword evidence="2" id="KW-0540">Nuclease</keyword>
<evidence type="ECO:0000259" key="18">
    <source>
        <dbReference type="PROSITE" id="PS51217"/>
    </source>
</evidence>
<name>A0A839R235_9MICO</name>
<dbReference type="InterPro" id="IPR014017">
    <property type="entry name" value="DNA_helicase_UvrD-like_C"/>
</dbReference>
<evidence type="ECO:0000256" key="12">
    <source>
        <dbReference type="ARBA" id="ARBA00034617"/>
    </source>
</evidence>
<dbReference type="PANTHER" id="PTHR11070">
    <property type="entry name" value="UVRD / RECB / PCRA DNA HELICASE FAMILY MEMBER"/>
    <property type="match status" value="1"/>
</dbReference>
<feature type="compositionally biased region" description="Low complexity" evidence="16">
    <location>
        <begin position="332"/>
        <end position="344"/>
    </location>
</feature>
<sequence>MLPPRADRPAELLDADALSDGQREALAVLEDDGDALVVAAPRSGATSLIVTAAARAMGADDILVLAPTRARSAAIRTALMAVQVAAGPTPPVPPLPACATPTAAAFAVVADRSARTGRGDPTLVTGADQDALLEEILRDPALDWPTSLQGAVHELPGFRTEVRDVIARAAERGLGPEDLAELGRRAHRPVWSTTAGVFEAYRDVLALQAATAVDAGPRLDGAGLVDAAVQEIEAGRAPSPDVLLVDDLHDFTRAGVRLIQAHLRAGARALITTSADQATETFRGGMPEAAGLLLESAPRPLHSVTLTEAFDQDGAITVFTDRIRSRLPLHGAPAATRRPRAALPAPEPDEPTEPLPPCAVAAVTAPDADDEARRIATVIRALRGEDGVSLDDMLLICRSGGAADDLAASLIRHGVPVRTDRRATALRDEHAVQSLSAVIRTALNPSALTPDAAAALLRGAFGDADDLQLTTLRRLLLAAADTEDAHSDQLLVRSLTEPGLAVRDEVLAAQPKRRRAWARGALAPLLRVRTMIDAVRDLDSRRILDVLWAAWQASGRAGVWQRAALEDGDEGARMRAAVMNRRLDAMTALFTAGDRYQERQADADIAVFLAHIDDQEVPEDSLSARSALPGRLHITTPAGAADHSADTVIIAGLQEGAWPNVRIRSSILGAADLALIADRPDLEHADLDLIRSIQRESVLMDELRMMVSAASRARRRLLLTAVDSDSSAPSVLLRLAQEVTAQHGGAAWTQPILTGEDPGPYPDPRRLIASLQRRIATADDDDERDLRLRQLERLITAGIPGADPHTWYHQAPSTRRPVIDDDDRLRLSPSALETAAACIRAHLLEAAADPGTAGPAQLIGTALHALAEAHPTAGPDELVRRLPDHLPSPASDAPWREHADYERAVTMADKLGQYQLAHPDVAAVEQRFDITLGRVDLVGTIDRIEREDGQLRVVDYKTGTAAKSADAAMQDLQLAAYQTALADQPGSAPVAGASLVHIGTATKSAAIRHQAPLRDHGDPDWFRTLVADIDAAVRTLPQMLHRNDHCRLCAVRSSCPLQDDGQQLR</sequence>
<evidence type="ECO:0000256" key="9">
    <source>
        <dbReference type="ARBA" id="ARBA00023125"/>
    </source>
</evidence>
<accession>A0A839R235</accession>
<evidence type="ECO:0000256" key="16">
    <source>
        <dbReference type="SAM" id="MobiDB-lite"/>
    </source>
</evidence>
<evidence type="ECO:0000256" key="2">
    <source>
        <dbReference type="ARBA" id="ARBA00022722"/>
    </source>
</evidence>
<dbReference type="Gene3D" id="3.90.320.10">
    <property type="match status" value="1"/>
</dbReference>
<dbReference type="PROSITE" id="PS51217">
    <property type="entry name" value="UVRD_HELICASE_CTER"/>
    <property type="match status" value="1"/>
</dbReference>
<feature type="domain" description="UvrD-like helicase C-terminal" evidence="18">
    <location>
        <begin position="329"/>
        <end position="642"/>
    </location>
</feature>
<organism evidence="19 20">
    <name type="scientific">Helcobacillus massiliensis</name>
    <dbReference type="NCBI Taxonomy" id="521392"/>
    <lineage>
        <taxon>Bacteria</taxon>
        <taxon>Bacillati</taxon>
        <taxon>Actinomycetota</taxon>
        <taxon>Actinomycetes</taxon>
        <taxon>Micrococcales</taxon>
        <taxon>Dermabacteraceae</taxon>
        <taxon>Helcobacillus</taxon>
    </lineage>
</organism>
<dbReference type="Proteomes" id="UP000568050">
    <property type="component" value="Unassembled WGS sequence"/>
</dbReference>
<dbReference type="SUPFAM" id="SSF52540">
    <property type="entry name" value="P-loop containing nucleoside triphosphate hydrolases"/>
    <property type="match status" value="1"/>
</dbReference>
<feature type="region of interest" description="Disordered" evidence="16">
    <location>
        <begin position="329"/>
        <end position="354"/>
    </location>
</feature>
<evidence type="ECO:0000256" key="14">
    <source>
        <dbReference type="ARBA" id="ARBA00048988"/>
    </source>
</evidence>
<evidence type="ECO:0000313" key="19">
    <source>
        <dbReference type="EMBL" id="MBB3022766.1"/>
    </source>
</evidence>